<dbReference type="Pfam" id="PF23317">
    <property type="entry name" value="YVC1_C"/>
    <property type="match status" value="1"/>
</dbReference>
<dbReference type="InterPro" id="IPR056336">
    <property type="entry name" value="YVC1_C"/>
</dbReference>
<feature type="transmembrane region" description="Helical" evidence="1">
    <location>
        <begin position="397"/>
        <end position="418"/>
    </location>
</feature>
<evidence type="ECO:0000259" key="3">
    <source>
        <dbReference type="Pfam" id="PF23317"/>
    </source>
</evidence>
<dbReference type="EMBL" id="LGSR01000006">
    <property type="protein sequence ID" value="KOS22099.1"/>
    <property type="molecule type" value="Genomic_DNA"/>
</dbReference>
<dbReference type="PANTHER" id="PTHR35859:SF1">
    <property type="entry name" value="NONSELECTIVE CATION CHANNEL PROTEIN"/>
    <property type="match status" value="1"/>
</dbReference>
<proteinExistence type="predicted"/>
<dbReference type="AlphaFoldDB" id="A0A0M9VWI6"/>
<evidence type="ECO:0008006" key="6">
    <source>
        <dbReference type="Google" id="ProtNLM"/>
    </source>
</evidence>
<evidence type="ECO:0000313" key="4">
    <source>
        <dbReference type="EMBL" id="KOS22099.1"/>
    </source>
</evidence>
<evidence type="ECO:0000256" key="1">
    <source>
        <dbReference type="SAM" id="Phobius"/>
    </source>
</evidence>
<dbReference type="InterPro" id="IPR052971">
    <property type="entry name" value="TRP_calcium_channel"/>
</dbReference>
<dbReference type="Pfam" id="PF23190">
    <property type="entry name" value="LHD_TRPY1"/>
    <property type="match status" value="1"/>
</dbReference>
<accession>A0A0M9VWI6</accession>
<feature type="transmembrane region" description="Helical" evidence="1">
    <location>
        <begin position="256"/>
        <end position="276"/>
    </location>
</feature>
<keyword evidence="1" id="KW-0812">Transmembrane</keyword>
<feature type="transmembrane region" description="Helical" evidence="1">
    <location>
        <begin position="334"/>
        <end position="356"/>
    </location>
</feature>
<organism evidence="4 5">
    <name type="scientific">Escovopsis weberi</name>
    <dbReference type="NCBI Taxonomy" id="150374"/>
    <lineage>
        <taxon>Eukaryota</taxon>
        <taxon>Fungi</taxon>
        <taxon>Dikarya</taxon>
        <taxon>Ascomycota</taxon>
        <taxon>Pezizomycotina</taxon>
        <taxon>Sordariomycetes</taxon>
        <taxon>Hypocreomycetidae</taxon>
        <taxon>Hypocreales</taxon>
        <taxon>Hypocreaceae</taxon>
        <taxon>Escovopsis</taxon>
    </lineage>
</organism>
<dbReference type="Proteomes" id="UP000053831">
    <property type="component" value="Unassembled WGS sequence"/>
</dbReference>
<keyword evidence="5" id="KW-1185">Reference proteome</keyword>
<sequence>MTSPRVNTLVVRPLVERFYDPDDPAIVYCLLANRVQFLREQSTDIRQSVSRARATLCELVATKVLRKFHEHNPGPAGLLLLANILVQGFDPFAGAPEDVASAGRSMQWPVQERGGNERKVTALELAIVSESKTLISSPACQRVVSAVYLGQVVYTPLSFVDILPDHYKHHPVSLYDPRRAPILNHYRLIVPRWRNILDVLQFTVLLALYILLMVNRNGPSRVLLQVVFTVYTAGWMLAEFAAVIEHGWAVYTQKTWSFLDVTFGVIFGAYLLAAVYDAGVGVGVPGRDGGGRSGSMALDILCVAAPVLLTRAAFSLMPDNLVFICLHAMMKDFLVLTFLTLWCVGGFFLALQWLIATGGDAGPRWYEIAKWLLWIWFGLDGTGIQESVQFHLMLGPALIIAFAFLGNTLFLTLLVAMLTNTFSRIVAAEAAEIRFRHAVLTFEGVKSDAIFAYPPPINIAALLVLLPLKLVVSPRRFHTIHVALARAFNLPALLIISLFEREFFRPGGWQPAPAAGKGSGPRSLLKWRFTGFFPHGDIQAVFEADAPPEALEEADELDGLSEMGFTDTDAISRASRDMMKPPPVVFALSNASRGAGMSGGGP</sequence>
<feature type="domain" description="YVC1 N-terminal linker helical" evidence="2">
    <location>
        <begin position="24"/>
        <end position="162"/>
    </location>
</feature>
<evidence type="ECO:0000313" key="5">
    <source>
        <dbReference type="Proteomes" id="UP000053831"/>
    </source>
</evidence>
<keyword evidence="1" id="KW-0472">Membrane</keyword>
<feature type="transmembrane region" description="Helical" evidence="1">
    <location>
        <begin position="222"/>
        <end position="244"/>
    </location>
</feature>
<gene>
    <name evidence="4" type="ORF">ESCO_001773</name>
</gene>
<dbReference type="InterPro" id="IPR056337">
    <property type="entry name" value="LHD_YVC1"/>
</dbReference>
<dbReference type="STRING" id="150374.A0A0M9VWI6"/>
<dbReference type="OrthoDB" id="2373987at2759"/>
<protein>
    <recommendedName>
        <fullName evidence="6">Calcium channel YVC1</fullName>
    </recommendedName>
</protein>
<evidence type="ECO:0000259" key="2">
    <source>
        <dbReference type="Pfam" id="PF23190"/>
    </source>
</evidence>
<name>A0A0M9VWI6_ESCWE</name>
<reference evidence="4 5" key="1">
    <citation type="submission" date="2015-07" db="EMBL/GenBank/DDBJ databases">
        <title>The genome of the fungus Escovopsis weberi, a specialized disease agent of ant agriculture.</title>
        <authorList>
            <person name="de Man T.J."/>
            <person name="Stajich J.E."/>
            <person name="Kubicek C.P."/>
            <person name="Chenthamara K."/>
            <person name="Atanasova L."/>
            <person name="Druzhinina I.S."/>
            <person name="Birnbaum S."/>
            <person name="Barribeau S.M."/>
            <person name="Teiling C."/>
            <person name="Suen G."/>
            <person name="Currie C."/>
            <person name="Gerardo N.M."/>
        </authorList>
    </citation>
    <scope>NUCLEOTIDE SEQUENCE [LARGE SCALE GENOMIC DNA]</scope>
</reference>
<keyword evidence="1" id="KW-1133">Transmembrane helix</keyword>
<comment type="caution">
    <text evidence="4">The sequence shown here is derived from an EMBL/GenBank/DDBJ whole genome shotgun (WGS) entry which is preliminary data.</text>
</comment>
<feature type="domain" description="Calcium channel YVC1-like C-terminal transmembrane" evidence="3">
    <location>
        <begin position="202"/>
        <end position="502"/>
    </location>
</feature>
<dbReference type="PANTHER" id="PTHR35859">
    <property type="entry name" value="NONSELECTIVE CATION CHANNEL PROTEIN"/>
    <property type="match status" value="1"/>
</dbReference>
<feature type="transmembrane region" description="Helical" evidence="1">
    <location>
        <begin position="196"/>
        <end position="216"/>
    </location>
</feature>